<protein>
    <submittedName>
        <fullName evidence="1">Uncharacterized protein</fullName>
    </submittedName>
</protein>
<evidence type="ECO:0000313" key="2">
    <source>
        <dbReference type="Proteomes" id="UP000240259"/>
    </source>
</evidence>
<sequence>MKNILKQHGLVPHETSLGFPTKLEARAVLRLGERLRKTVRLEAIEAELGVASRVFGEIVAEGHIHLLVKGDGGVMPLNLAPSPDELAAECQTPNAWHRGPSVRAA</sequence>
<evidence type="ECO:0000313" key="1">
    <source>
        <dbReference type="EMBL" id="PTE06308.1"/>
    </source>
</evidence>
<organism evidence="1 2">
    <name type="scientific">Mesorhizobium helmanticense</name>
    <dbReference type="NCBI Taxonomy" id="1776423"/>
    <lineage>
        <taxon>Bacteria</taxon>
        <taxon>Pseudomonadati</taxon>
        <taxon>Pseudomonadota</taxon>
        <taxon>Alphaproteobacteria</taxon>
        <taxon>Hyphomicrobiales</taxon>
        <taxon>Phyllobacteriaceae</taxon>
        <taxon>Mesorhizobium</taxon>
    </lineage>
</organism>
<dbReference type="RefSeq" id="WP_107653049.1">
    <property type="nucleotide sequence ID" value="NZ_PZJX01000075.1"/>
</dbReference>
<name>A0A2T4IKY4_9HYPH</name>
<reference evidence="1 2" key="1">
    <citation type="submission" date="2018-03" db="EMBL/GenBank/DDBJ databases">
        <title>Genome sequence of the symbiotic type strain Mesorhizobium helmanticense CSLC115NT isolated from Lotus corniculatus nodules.</title>
        <authorList>
            <person name="Sannazzaro A.I."/>
            <person name="Torres Tejerizo G.A."/>
            <person name="Dip D."/>
            <person name="Caballero M."/>
            <person name="Pistorio M."/>
            <person name="Estrella M.J."/>
        </authorList>
    </citation>
    <scope>NUCLEOTIDE SEQUENCE [LARGE SCALE GENOMIC DNA]</scope>
    <source>
        <strain evidence="1 2">CSLC115N</strain>
    </source>
</reference>
<dbReference type="Proteomes" id="UP000240259">
    <property type="component" value="Unassembled WGS sequence"/>
</dbReference>
<keyword evidence="2" id="KW-1185">Reference proteome</keyword>
<gene>
    <name evidence="1" type="ORF">C9427_32460</name>
</gene>
<comment type="caution">
    <text evidence="1">The sequence shown here is derived from an EMBL/GenBank/DDBJ whole genome shotgun (WGS) entry which is preliminary data.</text>
</comment>
<accession>A0A2T4IKY4</accession>
<dbReference type="EMBL" id="PZJX01000075">
    <property type="protein sequence ID" value="PTE06308.1"/>
    <property type="molecule type" value="Genomic_DNA"/>
</dbReference>
<dbReference type="OrthoDB" id="7595282at2"/>
<dbReference type="AlphaFoldDB" id="A0A2T4IKY4"/>
<proteinExistence type="predicted"/>